<reference evidence="2" key="1">
    <citation type="journal article" date="2019" name="Int. J. Syst. Evol. Microbiol.">
        <title>The Global Catalogue of Microorganisms (GCM) 10K type strain sequencing project: providing services to taxonomists for standard genome sequencing and annotation.</title>
        <authorList>
            <consortium name="The Broad Institute Genomics Platform"/>
            <consortium name="The Broad Institute Genome Sequencing Center for Infectious Disease"/>
            <person name="Wu L."/>
            <person name="Ma J."/>
        </authorList>
    </citation>
    <scope>NUCLEOTIDE SEQUENCE [LARGE SCALE GENOMIC DNA]</scope>
    <source>
        <strain evidence="2">CGMCC 4.1782</strain>
    </source>
</reference>
<gene>
    <name evidence="1" type="ORF">ACFSKP_01435</name>
</gene>
<organism evidence="1 2">
    <name type="scientific">Pontibacter ruber</name>
    <dbReference type="NCBI Taxonomy" id="1343895"/>
    <lineage>
        <taxon>Bacteria</taxon>
        <taxon>Pseudomonadati</taxon>
        <taxon>Bacteroidota</taxon>
        <taxon>Cytophagia</taxon>
        <taxon>Cytophagales</taxon>
        <taxon>Hymenobacteraceae</taxon>
        <taxon>Pontibacter</taxon>
    </lineage>
</organism>
<comment type="caution">
    <text evidence="1">The sequence shown here is derived from an EMBL/GenBank/DDBJ whole genome shotgun (WGS) entry which is preliminary data.</text>
</comment>
<sequence>MRAKVKQGSIMIGGSLNASAYKVEDEFTTNTRQEANRIMANLRAKNGYFVLHDFAVGLDVTMNHESVDVTTDEDDKARRLTYLLAGPFVRYFLDNGVFGELSVNMGLLNLSSGSKSNLVEGAIGIGYAHFINEKFSIEPLLTFRYFNQKDGDRRYTTYGPMLGVGIQAYLLRKKAHVIKKTL</sequence>
<name>A0ABW5CRB4_9BACT</name>
<proteinExistence type="predicted"/>
<dbReference type="EMBL" id="JBHUIM010000001">
    <property type="protein sequence ID" value="MFD2244896.1"/>
    <property type="molecule type" value="Genomic_DNA"/>
</dbReference>
<protein>
    <recommendedName>
        <fullName evidence="3">Outer membrane protein beta-barrel domain-containing protein</fullName>
    </recommendedName>
</protein>
<dbReference type="RefSeq" id="WP_250429730.1">
    <property type="nucleotide sequence ID" value="NZ_JALPRR010000002.1"/>
</dbReference>
<keyword evidence="2" id="KW-1185">Reference proteome</keyword>
<accession>A0ABW5CRB4</accession>
<dbReference type="InterPro" id="IPR036709">
    <property type="entry name" value="Autotransporte_beta_dom_sf"/>
</dbReference>
<evidence type="ECO:0008006" key="3">
    <source>
        <dbReference type="Google" id="ProtNLM"/>
    </source>
</evidence>
<evidence type="ECO:0000313" key="2">
    <source>
        <dbReference type="Proteomes" id="UP001597374"/>
    </source>
</evidence>
<dbReference type="Proteomes" id="UP001597374">
    <property type="component" value="Unassembled WGS sequence"/>
</dbReference>
<dbReference type="SUPFAM" id="SSF103515">
    <property type="entry name" value="Autotransporter"/>
    <property type="match status" value="1"/>
</dbReference>
<evidence type="ECO:0000313" key="1">
    <source>
        <dbReference type="EMBL" id="MFD2244896.1"/>
    </source>
</evidence>